<dbReference type="GO" id="GO:0003904">
    <property type="term" value="F:deoxyribodipyrimidine photo-lyase activity"/>
    <property type="evidence" value="ECO:0007669"/>
    <property type="project" value="UniProtKB-EC"/>
</dbReference>
<evidence type="ECO:0000256" key="12">
    <source>
        <dbReference type="ARBA" id="ARBA00031671"/>
    </source>
</evidence>
<dbReference type="InterPro" id="IPR036155">
    <property type="entry name" value="Crypto/Photolyase_N_sf"/>
</dbReference>
<keyword evidence="7" id="KW-0227">DNA damage</keyword>
<dbReference type="AlphaFoldDB" id="A0A517YDI9"/>
<feature type="domain" description="Photolyase/cryptochrome alpha/beta" evidence="14">
    <location>
        <begin position="22"/>
        <end position="157"/>
    </location>
</feature>
<keyword evidence="11 15" id="KW-0456">Lyase</keyword>
<dbReference type="EC" id="4.1.99.3" evidence="4"/>
<organism evidence="15 16">
    <name type="scientific">Anatilimnocola aggregata</name>
    <dbReference type="NCBI Taxonomy" id="2528021"/>
    <lineage>
        <taxon>Bacteria</taxon>
        <taxon>Pseudomonadati</taxon>
        <taxon>Planctomycetota</taxon>
        <taxon>Planctomycetia</taxon>
        <taxon>Pirellulales</taxon>
        <taxon>Pirellulaceae</taxon>
        <taxon>Anatilimnocola</taxon>
    </lineage>
</organism>
<dbReference type="Gene3D" id="1.10.579.10">
    <property type="entry name" value="DNA Cyclobutane Dipyrimidine Photolyase, subunit A, domain 3"/>
    <property type="match status" value="1"/>
</dbReference>
<keyword evidence="6" id="KW-0285">Flavoprotein</keyword>
<evidence type="ECO:0000256" key="2">
    <source>
        <dbReference type="ARBA" id="ARBA00001974"/>
    </source>
</evidence>
<dbReference type="EMBL" id="CP036274">
    <property type="protein sequence ID" value="QDU28259.1"/>
    <property type="molecule type" value="Genomic_DNA"/>
</dbReference>
<reference evidence="15 16" key="1">
    <citation type="submission" date="2019-02" db="EMBL/GenBank/DDBJ databases">
        <title>Deep-cultivation of Planctomycetes and their phenomic and genomic characterization uncovers novel biology.</title>
        <authorList>
            <person name="Wiegand S."/>
            <person name="Jogler M."/>
            <person name="Boedeker C."/>
            <person name="Pinto D."/>
            <person name="Vollmers J."/>
            <person name="Rivas-Marin E."/>
            <person name="Kohn T."/>
            <person name="Peeters S.H."/>
            <person name="Heuer A."/>
            <person name="Rast P."/>
            <person name="Oberbeckmann S."/>
            <person name="Bunk B."/>
            <person name="Jeske O."/>
            <person name="Meyerdierks A."/>
            <person name="Storesund J.E."/>
            <person name="Kallscheuer N."/>
            <person name="Luecker S."/>
            <person name="Lage O.M."/>
            <person name="Pohl T."/>
            <person name="Merkel B.J."/>
            <person name="Hornburger P."/>
            <person name="Mueller R.-W."/>
            <person name="Bruemmer F."/>
            <person name="Labrenz M."/>
            <person name="Spormann A.M."/>
            <person name="Op den Camp H."/>
            <person name="Overmann J."/>
            <person name="Amann R."/>
            <person name="Jetten M.S.M."/>
            <person name="Mascher T."/>
            <person name="Medema M.H."/>
            <person name="Devos D.P."/>
            <person name="Kaster A.-K."/>
            <person name="Ovreas L."/>
            <person name="Rohde M."/>
            <person name="Galperin M.Y."/>
            <person name="Jogler C."/>
        </authorList>
    </citation>
    <scope>NUCLEOTIDE SEQUENCE [LARGE SCALE GENOMIC DNA]</scope>
    <source>
        <strain evidence="15 16">ETA_A8</strain>
    </source>
</reference>
<accession>A0A517YDI9</accession>
<dbReference type="Proteomes" id="UP000315017">
    <property type="component" value="Chromosome"/>
</dbReference>
<evidence type="ECO:0000256" key="13">
    <source>
        <dbReference type="ARBA" id="ARBA00033999"/>
    </source>
</evidence>
<dbReference type="InterPro" id="IPR014729">
    <property type="entry name" value="Rossmann-like_a/b/a_fold"/>
</dbReference>
<sequence length="496" mass="56847">MHTVPPLRIRQVNQAPVQPGGDYVLYWMTAFRRVRSNFSLQRALEHCRELNKPLLILEALRTRYHWASDRLHRFVIEGMAANQQAIAAAANPGVYYFPYVEPAHGEGSGLLATLAKRAAVVVTDDFPCFFLPRLVKVAGRQLPVRLEAVDSNGIVPLRGTDHAFTMAFHFRRWLQKNLPRWLEKSEFPLADPLKRCELPTFEKLPASITKEWRPADLAKLLAPGGLQALPIDHSVLPASIHGGSAVAETVLKEFLKHRLARYADERNQPDANAASGVSPYLHFGHLSVHEMFTAAVRQEDWSLDCLAKKADGKNSGWWGTSPPLESFLDELITWREIGFNFCTHRPDDYDQYESLPEWCRKSLAKHAKDARPNLYDLDQFESAATHDPLWNAAQRQLVREGRMHNYLRMLWGKKVLEWSASPEDALQTLIHLNNKYAVDGRNPNSYSGIFWCLGRYDRPWAPERPIFGMIRYMSSENTARKIKVKNYLREYSEYSE</sequence>
<evidence type="ECO:0000256" key="5">
    <source>
        <dbReference type="ARBA" id="ARBA00014046"/>
    </source>
</evidence>
<evidence type="ECO:0000256" key="8">
    <source>
        <dbReference type="ARBA" id="ARBA00022827"/>
    </source>
</evidence>
<evidence type="ECO:0000256" key="10">
    <source>
        <dbReference type="ARBA" id="ARBA00023204"/>
    </source>
</evidence>
<protein>
    <recommendedName>
        <fullName evidence="5">Deoxyribodipyrimidine photo-lyase</fullName>
        <ecNumber evidence="4">4.1.99.3</ecNumber>
    </recommendedName>
    <alternativeName>
        <fullName evidence="12">DNA photolyase</fullName>
    </alternativeName>
</protein>
<comment type="cofactor">
    <cofactor evidence="1">
        <name>(6R)-5,10-methylene-5,6,7,8-tetrahydrofolate</name>
        <dbReference type="ChEBI" id="CHEBI:15636"/>
    </cofactor>
</comment>
<dbReference type="InterPro" id="IPR052219">
    <property type="entry name" value="Photolyase_Class-2"/>
</dbReference>
<evidence type="ECO:0000256" key="9">
    <source>
        <dbReference type="ARBA" id="ARBA00023125"/>
    </source>
</evidence>
<comment type="cofactor">
    <cofactor evidence="2">
        <name>FAD</name>
        <dbReference type="ChEBI" id="CHEBI:57692"/>
    </cofactor>
</comment>
<evidence type="ECO:0000256" key="7">
    <source>
        <dbReference type="ARBA" id="ARBA00022763"/>
    </source>
</evidence>
<keyword evidence="8" id="KW-0274">FAD</keyword>
<evidence type="ECO:0000313" key="16">
    <source>
        <dbReference type="Proteomes" id="UP000315017"/>
    </source>
</evidence>
<dbReference type="GO" id="GO:0003677">
    <property type="term" value="F:DNA binding"/>
    <property type="evidence" value="ECO:0007669"/>
    <property type="project" value="UniProtKB-KW"/>
</dbReference>
<evidence type="ECO:0000256" key="11">
    <source>
        <dbReference type="ARBA" id="ARBA00023239"/>
    </source>
</evidence>
<dbReference type="FunFam" id="1.10.579.10:FF:000002">
    <property type="entry name" value="Deoxyribodipyrimidine photolyase"/>
    <property type="match status" value="1"/>
</dbReference>
<evidence type="ECO:0000259" key="14">
    <source>
        <dbReference type="PROSITE" id="PS51645"/>
    </source>
</evidence>
<dbReference type="SUPFAM" id="SSF48173">
    <property type="entry name" value="Cryptochrome/photolyase FAD-binding domain"/>
    <property type="match status" value="1"/>
</dbReference>
<dbReference type="InterPro" id="IPR036134">
    <property type="entry name" value="Crypto/Photolyase_FAD-like_sf"/>
</dbReference>
<evidence type="ECO:0000313" key="15">
    <source>
        <dbReference type="EMBL" id="QDU28259.1"/>
    </source>
</evidence>
<dbReference type="PANTHER" id="PTHR10211:SF0">
    <property type="entry name" value="DEOXYRIBODIPYRIMIDINE PHOTO-LYASE"/>
    <property type="match status" value="1"/>
</dbReference>
<comment type="catalytic activity">
    <reaction evidence="13">
        <text>cyclobutadipyrimidine (in DNA) = 2 pyrimidine residues (in DNA).</text>
        <dbReference type="EC" id="4.1.99.3"/>
    </reaction>
</comment>
<dbReference type="OrthoDB" id="9772484at2"/>
<dbReference type="PANTHER" id="PTHR10211">
    <property type="entry name" value="DEOXYRIBODIPYRIMIDINE PHOTOLYASE"/>
    <property type="match status" value="1"/>
</dbReference>
<comment type="similarity">
    <text evidence="3">Belongs to the DNA photolyase class-2 family.</text>
</comment>
<dbReference type="RefSeq" id="WP_145090245.1">
    <property type="nucleotide sequence ID" value="NZ_CP036274.1"/>
</dbReference>
<dbReference type="SUPFAM" id="SSF52425">
    <property type="entry name" value="Cryptochrome/photolyase, N-terminal domain"/>
    <property type="match status" value="1"/>
</dbReference>
<keyword evidence="16" id="KW-1185">Reference proteome</keyword>
<dbReference type="GO" id="GO:0000719">
    <property type="term" value="P:photoreactive repair"/>
    <property type="evidence" value="ECO:0007669"/>
    <property type="project" value="TreeGrafter"/>
</dbReference>
<proteinExistence type="inferred from homology"/>
<dbReference type="KEGG" id="aagg:ETAA8_33590"/>
<evidence type="ECO:0000256" key="3">
    <source>
        <dbReference type="ARBA" id="ARBA00006409"/>
    </source>
</evidence>
<name>A0A517YDI9_9BACT</name>
<keyword evidence="10" id="KW-0234">DNA repair</keyword>
<keyword evidence="9" id="KW-0238">DNA-binding</keyword>
<dbReference type="Gene3D" id="3.40.50.620">
    <property type="entry name" value="HUPs"/>
    <property type="match status" value="1"/>
</dbReference>
<dbReference type="Gene3D" id="1.25.40.80">
    <property type="match status" value="1"/>
</dbReference>
<dbReference type="InterPro" id="IPR006050">
    <property type="entry name" value="DNA_photolyase_N"/>
</dbReference>
<gene>
    <name evidence="15" type="ORF">ETAA8_33590</name>
</gene>
<evidence type="ECO:0000256" key="4">
    <source>
        <dbReference type="ARBA" id="ARBA00013149"/>
    </source>
</evidence>
<evidence type="ECO:0000256" key="6">
    <source>
        <dbReference type="ARBA" id="ARBA00022630"/>
    </source>
</evidence>
<evidence type="ECO:0000256" key="1">
    <source>
        <dbReference type="ARBA" id="ARBA00001932"/>
    </source>
</evidence>
<dbReference type="PROSITE" id="PS51645">
    <property type="entry name" value="PHR_CRY_ALPHA_BETA"/>
    <property type="match status" value="1"/>
</dbReference>